<dbReference type="OrthoDB" id="6660653at2"/>
<dbReference type="InterPro" id="IPR027417">
    <property type="entry name" value="P-loop_NTPase"/>
</dbReference>
<evidence type="ECO:0000313" key="3">
    <source>
        <dbReference type="EMBL" id="KGE66331.1"/>
    </source>
</evidence>
<evidence type="ECO:0000259" key="1">
    <source>
        <dbReference type="Pfam" id="PF01048"/>
    </source>
</evidence>
<accession>A0A0A1YZT8</accession>
<protein>
    <recommendedName>
        <fullName evidence="5">NACHT domain-containing protein</fullName>
    </recommendedName>
</protein>
<dbReference type="GO" id="GO:0019284">
    <property type="term" value="P:L-methionine salvage from S-adenosylmethionine"/>
    <property type="evidence" value="ECO:0007669"/>
    <property type="project" value="TreeGrafter"/>
</dbReference>
<gene>
    <name evidence="3" type="ORF">K814_0119505</name>
</gene>
<evidence type="ECO:0008006" key="5">
    <source>
        <dbReference type="Google" id="ProtNLM"/>
    </source>
</evidence>
<dbReference type="PANTHER" id="PTHR46832:SF1">
    <property type="entry name" value="5'-METHYLTHIOADENOSINE_S-ADENOSYLHOMOCYSTEINE NUCLEOSIDASE"/>
    <property type="match status" value="1"/>
</dbReference>
<dbReference type="RefSeq" id="WP_038848050.1">
    <property type="nucleotide sequence ID" value="NZ_ASGY01000144.1"/>
</dbReference>
<proteinExistence type="predicted"/>
<dbReference type="GO" id="GO:0008930">
    <property type="term" value="F:methylthioadenosine nucleosidase activity"/>
    <property type="evidence" value="ECO:0007669"/>
    <property type="project" value="TreeGrafter"/>
</dbReference>
<dbReference type="SUPFAM" id="SSF52540">
    <property type="entry name" value="P-loop containing nucleoside triphosphate hydrolases"/>
    <property type="match status" value="1"/>
</dbReference>
<comment type="caution">
    <text evidence="3">The sequence shown here is derived from an EMBL/GenBank/DDBJ whole genome shotgun (WGS) entry which is preliminary data.</text>
</comment>
<dbReference type="PANTHER" id="PTHR46832">
    <property type="entry name" value="5'-METHYLTHIOADENOSINE/S-ADENOSYLHOMOCYSTEINE NUCLEOSIDASE"/>
    <property type="match status" value="1"/>
</dbReference>
<evidence type="ECO:0000259" key="2">
    <source>
        <dbReference type="Pfam" id="PF05729"/>
    </source>
</evidence>
<evidence type="ECO:0000313" key="4">
    <source>
        <dbReference type="Proteomes" id="UP000030060"/>
    </source>
</evidence>
<dbReference type="GO" id="GO:0005829">
    <property type="term" value="C:cytosol"/>
    <property type="evidence" value="ECO:0007669"/>
    <property type="project" value="TreeGrafter"/>
</dbReference>
<name>A0A0A1YZT8_PSEFL</name>
<feature type="domain" description="NACHT" evidence="2">
    <location>
        <begin position="416"/>
        <end position="574"/>
    </location>
</feature>
<dbReference type="InterPro" id="IPR035994">
    <property type="entry name" value="Nucleoside_phosphorylase_sf"/>
</dbReference>
<dbReference type="InterPro" id="IPR007111">
    <property type="entry name" value="NACHT_NTPase"/>
</dbReference>
<dbReference type="SUPFAM" id="SSF53167">
    <property type="entry name" value="Purine and uridine phosphorylases"/>
    <property type="match status" value="1"/>
</dbReference>
<reference evidence="3 4" key="1">
    <citation type="journal article" date="2013" name="Genome Announc.">
        <title>Draft Genome Sequence of Pseudomonas fluorescens LMG 5329, a White Line-Inducing Principle-Producing Bioindicator for the Mushroom Pathogen Pseudomonas tolaasii.</title>
        <authorList>
            <person name="Ghequire M.G."/>
            <person name="Rokni-Zadeh H."/>
            <person name="Zarrineh P."/>
            <person name="De Mot R."/>
        </authorList>
    </citation>
    <scope>NUCLEOTIDE SEQUENCE [LARGE SCALE GENOMIC DNA]</scope>
    <source>
        <strain evidence="3 4">LMG 5329</strain>
    </source>
</reference>
<dbReference type="EMBL" id="ASGY01000144">
    <property type="protein sequence ID" value="KGE66331.1"/>
    <property type="molecule type" value="Genomic_DNA"/>
</dbReference>
<dbReference type="GO" id="GO:0008782">
    <property type="term" value="F:adenosylhomocysteine nucleosidase activity"/>
    <property type="evidence" value="ECO:0007669"/>
    <property type="project" value="TreeGrafter"/>
</dbReference>
<dbReference type="AlphaFoldDB" id="A0A0A1YZT8"/>
<sequence length="1015" mass="114519">MKSQEGKNPLIVCITDVEYQALKSRFSATSTETVESMIVEHGYFGGKPFSIARFMEMGSRGRDSVSQRLPLLIRSLKPTLVIELGICFGLKDDFPIGSVGICQHSADYELQKVNKNEISNRTRTVQSDSITYARLISHSSSRKFDFEINGAVFACGDKVVNSSDLKDKILSAVPDAKCGDMESYPFGIACQNAGVPWVLIKGSSDDGVNKGDEFQVAAAENSVNFFESFVLSSEDLDSYFHPTYDVNFSKEINFDLISKEIFNNSTIDKAQYSTARDQYSIYKHPEMGDSWIIIYISKAHSIPEVIRSTLKELRHSPVRVDVCIASIGGINESQKKTYEGLLRKSRCQKFFVAEIGDFIFNRVVEKHTAISLISPPKNYVDQMIYRDNGDALVSSSYARAFIYKSDGQESKSRPISFILGQGGIGKTTFCLRLAEIINKRGSSERRMLLITKADILKNYSGEVIDSISKLYIEYAKNITGQMRPISHETFSLALSCGSIILMIDGIDEIESALGEKFKMHDFLESIGNLNESLNSCRVLMTSRDSNASRFIKTKGSETLFIKGFSATDIDDYTEKDEQEIKKKIKDFSAQIKNKDGLVNPYLLHVVRQFLISTKKEPWENQVIESERLKVNEPFDYCLARALLREIEKQSLHISVDDYYDLLNEIVVEQENSMDDEYFETYIEICLQKNGQTSPPRRASYLKFFLFENKNSSTSVSHPEYVSHILLNKLYSMFSKSDSAVTADAITVRSILGNARNENFGLIERLCSKLHKADASEIEIEHKVKFIFGELKKSGRNITSEKAIHELHAFMIEYWGPKTASERRSTIERIHTENIISGICILSDFPSIDFSDCTVEQSVFRNFQGFFNCKTNDSTRFIDCSFSNCSSSFKRENVRSEIFVNCSLDEGMRHLLHAGEDKRTETLLRSKSDVKQILKSMRQGLGFAPLSLNKIKAHSSLVSERSYEDFIDVMCKAGVLIAQDSLYKVSRDAEMDAIALCDEDHSQGLITSLVQMLGAN</sequence>
<feature type="domain" description="Nucleoside phosphorylase" evidence="1">
    <location>
        <begin position="11"/>
        <end position="223"/>
    </location>
</feature>
<dbReference type="Gene3D" id="3.40.50.1580">
    <property type="entry name" value="Nucleoside phosphorylase domain"/>
    <property type="match status" value="1"/>
</dbReference>
<dbReference type="Gene3D" id="3.40.50.300">
    <property type="entry name" value="P-loop containing nucleotide triphosphate hydrolases"/>
    <property type="match status" value="1"/>
</dbReference>
<dbReference type="Proteomes" id="UP000030060">
    <property type="component" value="Unassembled WGS sequence"/>
</dbReference>
<dbReference type="Pfam" id="PF01048">
    <property type="entry name" value="PNP_UDP_1"/>
    <property type="match status" value="1"/>
</dbReference>
<dbReference type="Pfam" id="PF05729">
    <property type="entry name" value="NACHT"/>
    <property type="match status" value="1"/>
</dbReference>
<dbReference type="InterPro" id="IPR000845">
    <property type="entry name" value="Nucleoside_phosphorylase_d"/>
</dbReference>
<organism evidence="3 4">
    <name type="scientific">Pseudomonas fluorescens LMG 5329</name>
    <dbReference type="NCBI Taxonomy" id="1324332"/>
    <lineage>
        <taxon>Bacteria</taxon>
        <taxon>Pseudomonadati</taxon>
        <taxon>Pseudomonadota</taxon>
        <taxon>Gammaproteobacteria</taxon>
        <taxon>Pseudomonadales</taxon>
        <taxon>Pseudomonadaceae</taxon>
        <taxon>Pseudomonas</taxon>
    </lineage>
</organism>
<dbReference type="GO" id="GO:0009116">
    <property type="term" value="P:nucleoside metabolic process"/>
    <property type="evidence" value="ECO:0007669"/>
    <property type="project" value="InterPro"/>
</dbReference>